<reference evidence="4" key="1">
    <citation type="journal article" date="2023" name="Int. J. Syst. Evol. Microbiol.">
        <title>Mesoterricola silvestris gen. nov., sp. nov., Mesoterricola sediminis sp. nov., Geothrix oryzae sp. nov., Geothrix edaphica sp. nov., Geothrix rubra sp. nov., and Geothrix limicola sp. nov., six novel members of Acidobacteriota isolated from soils.</title>
        <authorList>
            <person name="Itoh H."/>
            <person name="Sugisawa Y."/>
            <person name="Mise K."/>
            <person name="Xu Z."/>
            <person name="Kuniyasu M."/>
            <person name="Ushijima N."/>
            <person name="Kawano K."/>
            <person name="Kobayashi E."/>
            <person name="Shiratori Y."/>
            <person name="Masuda Y."/>
            <person name="Senoo K."/>
        </authorList>
    </citation>
    <scope>NUCLEOTIDE SEQUENCE [LARGE SCALE GENOMIC DNA]</scope>
    <source>
        <strain evidence="4">W79</strain>
    </source>
</reference>
<organism evidence="3 4">
    <name type="scientific">Mesoterricola silvestris</name>
    <dbReference type="NCBI Taxonomy" id="2927979"/>
    <lineage>
        <taxon>Bacteria</taxon>
        <taxon>Pseudomonadati</taxon>
        <taxon>Acidobacteriota</taxon>
        <taxon>Holophagae</taxon>
        <taxon>Holophagales</taxon>
        <taxon>Holophagaceae</taxon>
        <taxon>Mesoterricola</taxon>
    </lineage>
</organism>
<evidence type="ECO:0000313" key="3">
    <source>
        <dbReference type="EMBL" id="BDU73802.1"/>
    </source>
</evidence>
<dbReference type="RefSeq" id="WP_316412470.1">
    <property type="nucleotide sequence ID" value="NZ_AP027080.1"/>
</dbReference>
<feature type="chain" id="PRO_5041226745" evidence="2">
    <location>
        <begin position="20"/>
        <end position="232"/>
    </location>
</feature>
<name>A0AA48GTK8_9BACT</name>
<evidence type="ECO:0000256" key="2">
    <source>
        <dbReference type="SAM" id="SignalP"/>
    </source>
</evidence>
<keyword evidence="1" id="KW-0812">Transmembrane</keyword>
<sequence>MSRLLLPLLLGTALCAAPAEIRQYATRVDIQGDGSGRATATVTLAGDPSDTVEIPVGFKARGFALTEGPKGLKLEPYGSAIRVVLPPERGAWTFTFTFTALDTFIPEAVPEGEKARIPATSRVVRHAFVQTFEDPIAAYSVEAVLPPGYRFQAIKEALPKVRKTESEPRVRLGRTDGRQTAILRVTRLKQGDSAAMTLEATPSSRSILWLVTGLAIAGLYLFLFRDMVQSRH</sequence>
<keyword evidence="1" id="KW-1133">Transmembrane helix</keyword>
<protein>
    <submittedName>
        <fullName evidence="3">Uncharacterized protein</fullName>
    </submittedName>
</protein>
<accession>A0AA48GTK8</accession>
<proteinExistence type="predicted"/>
<evidence type="ECO:0000313" key="4">
    <source>
        <dbReference type="Proteomes" id="UP001238179"/>
    </source>
</evidence>
<keyword evidence="2" id="KW-0732">Signal</keyword>
<feature type="transmembrane region" description="Helical" evidence="1">
    <location>
        <begin position="206"/>
        <end position="224"/>
    </location>
</feature>
<gene>
    <name evidence="3" type="ORF">METEAL_29760</name>
</gene>
<feature type="signal peptide" evidence="2">
    <location>
        <begin position="1"/>
        <end position="19"/>
    </location>
</feature>
<evidence type="ECO:0000256" key="1">
    <source>
        <dbReference type="SAM" id="Phobius"/>
    </source>
</evidence>
<dbReference type="EMBL" id="AP027080">
    <property type="protein sequence ID" value="BDU73802.1"/>
    <property type="molecule type" value="Genomic_DNA"/>
</dbReference>
<keyword evidence="4" id="KW-1185">Reference proteome</keyword>
<dbReference type="AlphaFoldDB" id="A0AA48GTK8"/>
<dbReference type="KEGG" id="msil:METEAL_29760"/>
<keyword evidence="1" id="KW-0472">Membrane</keyword>
<dbReference type="Proteomes" id="UP001238179">
    <property type="component" value="Chromosome"/>
</dbReference>